<dbReference type="NCBIfam" id="TIGR01141">
    <property type="entry name" value="hisC"/>
    <property type="match status" value="1"/>
</dbReference>
<comment type="caution">
    <text evidence="13">The sequence shown here is derived from an EMBL/GenBank/DDBJ whole genome shotgun (WGS) entry which is preliminary data.</text>
</comment>
<evidence type="ECO:0000256" key="5">
    <source>
        <dbReference type="ARBA" id="ARBA00022576"/>
    </source>
</evidence>
<evidence type="ECO:0000259" key="12">
    <source>
        <dbReference type="Pfam" id="PF00155"/>
    </source>
</evidence>
<evidence type="ECO:0000256" key="2">
    <source>
        <dbReference type="ARBA" id="ARBA00005011"/>
    </source>
</evidence>
<dbReference type="InterPro" id="IPR004839">
    <property type="entry name" value="Aminotransferase_I/II_large"/>
</dbReference>
<dbReference type="CDD" id="cd00609">
    <property type="entry name" value="AAT_like"/>
    <property type="match status" value="1"/>
</dbReference>
<dbReference type="InterPro" id="IPR015424">
    <property type="entry name" value="PyrdxlP-dep_Trfase"/>
</dbReference>
<evidence type="ECO:0000313" key="14">
    <source>
        <dbReference type="Proteomes" id="UP000718593"/>
    </source>
</evidence>
<dbReference type="AlphaFoldDB" id="A0A930BWV4"/>
<keyword evidence="8 11" id="KW-0663">Pyridoxal phosphate</keyword>
<dbReference type="InterPro" id="IPR001917">
    <property type="entry name" value="Aminotrans_II_pyridoxalP_BS"/>
</dbReference>
<keyword evidence="6 11" id="KW-0028">Amino-acid biosynthesis</keyword>
<dbReference type="Gene3D" id="3.40.640.10">
    <property type="entry name" value="Type I PLP-dependent aspartate aminotransferase-like (Major domain)"/>
    <property type="match status" value="1"/>
</dbReference>
<sequence>MSRFWSQVVRDLTPYVPGEQPKIANLIKLNTNENPYPPSPRVLAAIQAELGDDAARLRLYPDPNADLLKQAVARRHGATPDQVFVGNGSDEVLAHVFQALLKHDAPILFPDITYSFYPVYCGLYGVDYATVPLADDFTINPADYTGRTNGGIIFPNPNAPTGRVLALDAIADIARANPDSVVVVDEAYIDFGGTTAIPLTRRFDNVLVIHTLSKSRSLAGLRVGYAIGHPDLIEALERVKNSFNSYPLDRLAIAGAVAAIEDDAWFADCCRKVIATRDTLTTDLSKLGFDVLPSAANFIFARHAQHDAAELAKALRDRSIIVRHFKLPRIDQFLRITVGTDDECRALAEALRQILG</sequence>
<evidence type="ECO:0000256" key="4">
    <source>
        <dbReference type="ARBA" id="ARBA00011738"/>
    </source>
</evidence>
<feature type="modified residue" description="N6-(pyridoxal phosphate)lysine" evidence="11">
    <location>
        <position position="214"/>
    </location>
</feature>
<evidence type="ECO:0000256" key="11">
    <source>
        <dbReference type="HAMAP-Rule" id="MF_01023"/>
    </source>
</evidence>
<organism evidence="13 14">
    <name type="scientific">Dechloromonas agitata</name>
    <dbReference type="NCBI Taxonomy" id="73030"/>
    <lineage>
        <taxon>Bacteria</taxon>
        <taxon>Pseudomonadati</taxon>
        <taxon>Pseudomonadota</taxon>
        <taxon>Betaproteobacteria</taxon>
        <taxon>Rhodocyclales</taxon>
        <taxon>Azonexaceae</taxon>
        <taxon>Dechloromonas</taxon>
    </lineage>
</organism>
<evidence type="ECO:0000256" key="3">
    <source>
        <dbReference type="ARBA" id="ARBA00007970"/>
    </source>
</evidence>
<dbReference type="GO" id="GO:0000105">
    <property type="term" value="P:L-histidine biosynthetic process"/>
    <property type="evidence" value="ECO:0007669"/>
    <property type="project" value="UniProtKB-UniRule"/>
</dbReference>
<dbReference type="PANTHER" id="PTHR42885">
    <property type="entry name" value="HISTIDINOL-PHOSPHATE AMINOTRANSFERASE-RELATED"/>
    <property type="match status" value="1"/>
</dbReference>
<dbReference type="Pfam" id="PF00155">
    <property type="entry name" value="Aminotran_1_2"/>
    <property type="match status" value="1"/>
</dbReference>
<dbReference type="SUPFAM" id="SSF53383">
    <property type="entry name" value="PLP-dependent transferases"/>
    <property type="match status" value="1"/>
</dbReference>
<keyword evidence="5 11" id="KW-0032">Aminotransferase</keyword>
<comment type="pathway">
    <text evidence="2 11">Amino-acid biosynthesis; L-histidine biosynthesis; L-histidine from 5-phospho-alpha-D-ribose 1-diphosphate: step 7/9.</text>
</comment>
<dbReference type="InterPro" id="IPR005861">
    <property type="entry name" value="HisP_aminotrans"/>
</dbReference>
<dbReference type="EC" id="2.6.1.9" evidence="11"/>
<accession>A0A930BWV4</accession>
<evidence type="ECO:0000256" key="8">
    <source>
        <dbReference type="ARBA" id="ARBA00022898"/>
    </source>
</evidence>
<comment type="similarity">
    <text evidence="3 11">Belongs to the class-II pyridoxal-phosphate-dependent aminotransferase family. Histidinol-phosphate aminotransferase subfamily.</text>
</comment>
<evidence type="ECO:0000256" key="6">
    <source>
        <dbReference type="ARBA" id="ARBA00022605"/>
    </source>
</evidence>
<reference evidence="13" key="1">
    <citation type="submission" date="2020-04" db="EMBL/GenBank/DDBJ databases">
        <title>Deep metagenomics examines the oral microbiome during advanced dental caries in children, revealing novel taxa and co-occurrences with host molecules.</title>
        <authorList>
            <person name="Baker J.L."/>
            <person name="Morton J.T."/>
            <person name="Dinis M."/>
            <person name="Alvarez R."/>
            <person name="Tran N.C."/>
            <person name="Knight R."/>
            <person name="Edlund A."/>
        </authorList>
    </citation>
    <scope>NUCLEOTIDE SEQUENCE</scope>
    <source>
        <strain evidence="13">JCVI_32_bin.24</strain>
    </source>
</reference>
<gene>
    <name evidence="11" type="primary">hisC</name>
    <name evidence="13" type="ORF">HXL68_09345</name>
</gene>
<evidence type="ECO:0000313" key="13">
    <source>
        <dbReference type="EMBL" id="MBF1165235.1"/>
    </source>
</evidence>
<protein>
    <recommendedName>
        <fullName evidence="11">Histidinol-phosphate aminotransferase</fullName>
        <ecNumber evidence="11">2.6.1.9</ecNumber>
    </recommendedName>
    <alternativeName>
        <fullName evidence="11">Imidazole acetol-phosphate transaminase</fullName>
    </alternativeName>
</protein>
<keyword evidence="7 11" id="KW-0808">Transferase</keyword>
<dbReference type="InterPro" id="IPR015422">
    <property type="entry name" value="PyrdxlP-dep_Trfase_small"/>
</dbReference>
<keyword evidence="9 11" id="KW-0368">Histidine biosynthesis</keyword>
<dbReference type="EMBL" id="JABZMI010000171">
    <property type="protein sequence ID" value="MBF1165235.1"/>
    <property type="molecule type" value="Genomic_DNA"/>
</dbReference>
<dbReference type="HAMAP" id="MF_01023">
    <property type="entry name" value="HisC_aminotrans_2"/>
    <property type="match status" value="1"/>
</dbReference>
<evidence type="ECO:0000256" key="9">
    <source>
        <dbReference type="ARBA" id="ARBA00023102"/>
    </source>
</evidence>
<evidence type="ECO:0000256" key="10">
    <source>
        <dbReference type="ARBA" id="ARBA00047481"/>
    </source>
</evidence>
<comment type="catalytic activity">
    <reaction evidence="10 11">
        <text>L-histidinol phosphate + 2-oxoglutarate = 3-(imidazol-4-yl)-2-oxopropyl phosphate + L-glutamate</text>
        <dbReference type="Rhea" id="RHEA:23744"/>
        <dbReference type="ChEBI" id="CHEBI:16810"/>
        <dbReference type="ChEBI" id="CHEBI:29985"/>
        <dbReference type="ChEBI" id="CHEBI:57766"/>
        <dbReference type="ChEBI" id="CHEBI:57980"/>
        <dbReference type="EC" id="2.6.1.9"/>
    </reaction>
</comment>
<comment type="subunit">
    <text evidence="4 11">Homodimer.</text>
</comment>
<evidence type="ECO:0000256" key="1">
    <source>
        <dbReference type="ARBA" id="ARBA00001933"/>
    </source>
</evidence>
<dbReference type="Gene3D" id="3.90.1150.10">
    <property type="entry name" value="Aspartate Aminotransferase, domain 1"/>
    <property type="match status" value="1"/>
</dbReference>
<dbReference type="GO" id="GO:0004400">
    <property type="term" value="F:histidinol-phosphate transaminase activity"/>
    <property type="evidence" value="ECO:0007669"/>
    <property type="project" value="UniProtKB-UniRule"/>
</dbReference>
<comment type="cofactor">
    <cofactor evidence="1 11">
        <name>pyridoxal 5'-phosphate</name>
        <dbReference type="ChEBI" id="CHEBI:597326"/>
    </cofactor>
</comment>
<evidence type="ECO:0000256" key="7">
    <source>
        <dbReference type="ARBA" id="ARBA00022679"/>
    </source>
</evidence>
<dbReference type="PROSITE" id="PS00599">
    <property type="entry name" value="AA_TRANSFER_CLASS_2"/>
    <property type="match status" value="1"/>
</dbReference>
<proteinExistence type="inferred from homology"/>
<name>A0A930BWV4_9RHOO</name>
<dbReference type="PANTHER" id="PTHR42885:SF2">
    <property type="entry name" value="HISTIDINOL-PHOSPHATE AMINOTRANSFERASE"/>
    <property type="match status" value="1"/>
</dbReference>
<dbReference type="Proteomes" id="UP000718593">
    <property type="component" value="Unassembled WGS sequence"/>
</dbReference>
<dbReference type="InterPro" id="IPR015421">
    <property type="entry name" value="PyrdxlP-dep_Trfase_major"/>
</dbReference>
<dbReference type="GO" id="GO:0030170">
    <property type="term" value="F:pyridoxal phosphate binding"/>
    <property type="evidence" value="ECO:0007669"/>
    <property type="project" value="InterPro"/>
</dbReference>
<feature type="domain" description="Aminotransferase class I/classII large" evidence="12">
    <location>
        <begin position="25"/>
        <end position="351"/>
    </location>
</feature>